<protein>
    <submittedName>
        <fullName evidence="1">Uncharacterized protein</fullName>
    </submittedName>
</protein>
<comment type="caution">
    <text evidence="1">The sequence shown here is derived from an EMBL/GenBank/DDBJ whole genome shotgun (WGS) entry which is preliminary data.</text>
</comment>
<reference evidence="2" key="1">
    <citation type="submission" date="2024-07" db="EMBL/GenBank/DDBJ databases">
        <title>Two chromosome-level genome assemblies of Korean endemic species Abeliophyllum distichum and Forsythia ovata (Oleaceae).</title>
        <authorList>
            <person name="Jang H."/>
        </authorList>
    </citation>
    <scope>NUCLEOTIDE SEQUENCE [LARGE SCALE GENOMIC DNA]</scope>
</reference>
<organism evidence="1 2">
    <name type="scientific">Forsythia ovata</name>
    <dbReference type="NCBI Taxonomy" id="205694"/>
    <lineage>
        <taxon>Eukaryota</taxon>
        <taxon>Viridiplantae</taxon>
        <taxon>Streptophyta</taxon>
        <taxon>Embryophyta</taxon>
        <taxon>Tracheophyta</taxon>
        <taxon>Spermatophyta</taxon>
        <taxon>Magnoliopsida</taxon>
        <taxon>eudicotyledons</taxon>
        <taxon>Gunneridae</taxon>
        <taxon>Pentapetalae</taxon>
        <taxon>asterids</taxon>
        <taxon>lamiids</taxon>
        <taxon>Lamiales</taxon>
        <taxon>Oleaceae</taxon>
        <taxon>Forsythieae</taxon>
        <taxon>Forsythia</taxon>
    </lineage>
</organism>
<name>A0ABD1SIF9_9LAMI</name>
<proteinExistence type="predicted"/>
<dbReference type="EMBL" id="JBFOLJ010000010">
    <property type="protein sequence ID" value="KAL2500456.1"/>
    <property type="molecule type" value="Genomic_DNA"/>
</dbReference>
<gene>
    <name evidence="1" type="ORF">Fot_34304</name>
</gene>
<accession>A0ABD1SIF9</accession>
<dbReference type="Proteomes" id="UP001604277">
    <property type="component" value="Unassembled WGS sequence"/>
</dbReference>
<evidence type="ECO:0000313" key="2">
    <source>
        <dbReference type="Proteomes" id="UP001604277"/>
    </source>
</evidence>
<dbReference type="AlphaFoldDB" id="A0ABD1SIF9"/>
<sequence length="113" mass="12553">MDKLKENLQTVKSDMVEFSKRYDHATQAQELTAKALEEANEQKKGFGRQTTLHLPDLPSLSLVSGVLAVSTMKLIGSIRIAISTSVSSVSPMFVCHDSPQSYAHRTYGRRNKD</sequence>
<evidence type="ECO:0000313" key="1">
    <source>
        <dbReference type="EMBL" id="KAL2500456.1"/>
    </source>
</evidence>
<keyword evidence="2" id="KW-1185">Reference proteome</keyword>